<sequence>MAVDEGFSVLGLDYSPIQGGHGNIEFLAYLRKEDYAINQVGSEIEKIVEKAHREFKDE</sequence>
<organism evidence="1">
    <name type="scientific">Streptococcus infantis SK1302</name>
    <dbReference type="NCBI Taxonomy" id="871237"/>
    <lineage>
        <taxon>Bacteria</taxon>
        <taxon>Bacillati</taxon>
        <taxon>Bacillota</taxon>
        <taxon>Bacilli</taxon>
        <taxon>Lactobacillales</taxon>
        <taxon>Streptococcaceae</taxon>
        <taxon>Streptococcus</taxon>
    </lineage>
</organism>
<dbReference type="Gene3D" id="3.40.50.150">
    <property type="entry name" value="Vaccinia Virus protein VP39"/>
    <property type="match status" value="1"/>
</dbReference>
<dbReference type="EMBL" id="AEDY01000129">
    <property type="protein sequence ID" value="EFO53428.1"/>
    <property type="molecule type" value="Genomic_DNA"/>
</dbReference>
<dbReference type="InterPro" id="IPR029063">
    <property type="entry name" value="SAM-dependent_MTases_sf"/>
</dbReference>
<proteinExistence type="predicted"/>
<name>A0ABN0B2K0_9STRE</name>
<comment type="caution">
    <text evidence="1">The sequence shown here is derived from an EMBL/GenBank/DDBJ whole genome shotgun (WGS) entry which is preliminary data.</text>
</comment>
<protein>
    <submittedName>
        <fullName evidence="1">Hemolysin</fullName>
    </submittedName>
</protein>
<evidence type="ECO:0000313" key="1">
    <source>
        <dbReference type="EMBL" id="EFO53428.1"/>
    </source>
</evidence>
<gene>
    <name evidence="1" type="ORF">SIN_1869</name>
</gene>
<reference evidence="1" key="1">
    <citation type="submission" date="2010-09" db="EMBL/GenBank/DDBJ databases">
        <authorList>
            <person name="Daugherty S.C."/>
            <person name="Kilian M."/>
            <person name="Tettelin H."/>
        </authorList>
    </citation>
    <scope>NUCLEOTIDE SEQUENCE [LARGE SCALE GENOMIC DNA]</scope>
    <source>
        <strain evidence="1">SK1302</strain>
    </source>
</reference>
<accession>A0ABN0B2K0</accession>